<name>A0A058ZH98_FONAL</name>
<feature type="region of interest" description="Disordered" evidence="4">
    <location>
        <begin position="538"/>
        <end position="557"/>
    </location>
</feature>
<keyword evidence="1" id="KW-0489">Methyltransferase</keyword>
<evidence type="ECO:0000313" key="6">
    <source>
        <dbReference type="Proteomes" id="UP000030693"/>
    </source>
</evidence>
<dbReference type="GeneID" id="20525156"/>
<keyword evidence="6" id="KW-1185">Reference proteome</keyword>
<evidence type="ECO:0000313" key="5">
    <source>
        <dbReference type="EMBL" id="KCV72857.1"/>
    </source>
</evidence>
<dbReference type="InterPro" id="IPR046341">
    <property type="entry name" value="SET_dom_sf"/>
</dbReference>
<evidence type="ECO:0000256" key="2">
    <source>
        <dbReference type="ARBA" id="ARBA00022679"/>
    </source>
</evidence>
<organism evidence="5">
    <name type="scientific">Fonticula alba</name>
    <name type="common">Slime mold</name>
    <dbReference type="NCBI Taxonomy" id="691883"/>
    <lineage>
        <taxon>Eukaryota</taxon>
        <taxon>Rotosphaerida</taxon>
        <taxon>Fonticulaceae</taxon>
        <taxon>Fonticula</taxon>
    </lineage>
</organism>
<dbReference type="GO" id="GO:0032259">
    <property type="term" value="P:methylation"/>
    <property type="evidence" value="ECO:0007669"/>
    <property type="project" value="UniProtKB-KW"/>
</dbReference>
<evidence type="ECO:0000256" key="4">
    <source>
        <dbReference type="SAM" id="MobiDB-lite"/>
    </source>
</evidence>
<accession>A0A058ZH98</accession>
<gene>
    <name evidence="5" type="ORF">H696_00431</name>
</gene>
<protein>
    <recommendedName>
        <fullName evidence="7">SET domain-containing protein</fullName>
    </recommendedName>
</protein>
<dbReference type="STRING" id="691883.A0A058ZH98"/>
<dbReference type="EMBL" id="KB932201">
    <property type="protein sequence ID" value="KCV72857.1"/>
    <property type="molecule type" value="Genomic_DNA"/>
</dbReference>
<evidence type="ECO:0000256" key="1">
    <source>
        <dbReference type="ARBA" id="ARBA00022603"/>
    </source>
</evidence>
<dbReference type="PANTHER" id="PTHR13271">
    <property type="entry name" value="UNCHARACTERIZED PUTATIVE METHYLTRANSFERASE"/>
    <property type="match status" value="1"/>
</dbReference>
<sequence>MTSHPPHPPYWEPLCQFVRARGGAASLQPYSDPETGVRGLAFADDAPSPREIVRLTPRLLVTPQLARSMMASWLAGAPELGPPGAVALLPALTGTQALVLWVLLLHWLPGSGEPGTAGPPRGAEWQHYLASLPSSESFLSHPAHPQVFPQARRRLPLGARRLVAGVHQRLQQDLARLSAVWTRPELPDDLFAWAWFCVNTRCVFYSRQSAALHRHGPPSEECQALAPVLDWLNHHPLAHLTTTTHIEPRGGALTIRTTTTTTTTTGGTPEPGLPDPGALHRPEVFISYGPHSDGFLLAEYGFVPPSSVAAWAGDALVPTTGTGRPRHNADPLRRSFNPHDNIDLRVDLAAGRDAVIEALQRAAAACPAGSPGERHFTTLGAFLSSALSDVDHSPCPLDFGQYLFESPDSSLEALWQQDYLPARLCSALGTLGLLAVPGSAGPVLQPWLEPPSDKPGGGTSAPVTQHLERAGRLYSLDLSPAAAAAAAGFNTGQGAAAPSSKRPRLDAAAASASVDPARHLDAARLWLRWICHRHLAPADDASTEGHPEQPAGGTARHGALHPYVGACATHLQNQSDLLFQSLAVSISQALSRASS</sequence>
<evidence type="ECO:0000256" key="3">
    <source>
        <dbReference type="ARBA" id="ARBA00022691"/>
    </source>
</evidence>
<dbReference type="SUPFAM" id="SSF82199">
    <property type="entry name" value="SET domain"/>
    <property type="match status" value="1"/>
</dbReference>
<proteinExistence type="predicted"/>
<dbReference type="OrthoDB" id="341421at2759"/>
<evidence type="ECO:0008006" key="7">
    <source>
        <dbReference type="Google" id="ProtNLM"/>
    </source>
</evidence>
<dbReference type="Gene3D" id="3.90.1410.10">
    <property type="entry name" value="set domain protein methyltransferase, domain 1"/>
    <property type="match status" value="1"/>
</dbReference>
<dbReference type="Proteomes" id="UP000030693">
    <property type="component" value="Unassembled WGS sequence"/>
</dbReference>
<dbReference type="RefSeq" id="XP_009492558.1">
    <property type="nucleotide sequence ID" value="XM_009494283.1"/>
</dbReference>
<dbReference type="PANTHER" id="PTHR13271:SF47">
    <property type="entry name" value="ACTIN-HISTIDINE N-METHYLTRANSFERASE"/>
    <property type="match status" value="1"/>
</dbReference>
<dbReference type="eggNOG" id="KOG1337">
    <property type="taxonomic scope" value="Eukaryota"/>
</dbReference>
<keyword evidence="2" id="KW-0808">Transferase</keyword>
<dbReference type="InterPro" id="IPR050600">
    <property type="entry name" value="SETD3_SETD6_MTase"/>
</dbReference>
<dbReference type="GO" id="GO:0016279">
    <property type="term" value="F:protein-lysine N-methyltransferase activity"/>
    <property type="evidence" value="ECO:0007669"/>
    <property type="project" value="TreeGrafter"/>
</dbReference>
<dbReference type="AlphaFoldDB" id="A0A058ZH98"/>
<reference evidence="5" key="1">
    <citation type="submission" date="2013-04" db="EMBL/GenBank/DDBJ databases">
        <title>The Genome Sequence of Fonticula alba ATCC 38817.</title>
        <authorList>
            <consortium name="The Broad Institute Genomics Platform"/>
            <person name="Russ C."/>
            <person name="Cuomo C."/>
            <person name="Burger G."/>
            <person name="Gray M.W."/>
            <person name="Holland P.W.H."/>
            <person name="King N."/>
            <person name="Lang F.B.F."/>
            <person name="Roger A.J."/>
            <person name="Ruiz-Trillo I."/>
            <person name="Brown M."/>
            <person name="Walker B."/>
            <person name="Young S."/>
            <person name="Zeng Q."/>
            <person name="Gargeya S."/>
            <person name="Fitzgerald M."/>
            <person name="Haas B."/>
            <person name="Abouelleil A."/>
            <person name="Allen A.W."/>
            <person name="Alvarado L."/>
            <person name="Arachchi H.M."/>
            <person name="Berlin A.M."/>
            <person name="Chapman S.B."/>
            <person name="Gainer-Dewar J."/>
            <person name="Goldberg J."/>
            <person name="Griggs A."/>
            <person name="Gujja S."/>
            <person name="Hansen M."/>
            <person name="Howarth C."/>
            <person name="Imamovic A."/>
            <person name="Ireland A."/>
            <person name="Larimer J."/>
            <person name="McCowan C."/>
            <person name="Murphy C."/>
            <person name="Pearson M."/>
            <person name="Poon T.W."/>
            <person name="Priest M."/>
            <person name="Roberts A."/>
            <person name="Saif S."/>
            <person name="Shea T."/>
            <person name="Sisk P."/>
            <person name="Sykes S."/>
            <person name="Wortman J."/>
            <person name="Nusbaum C."/>
            <person name="Birren B."/>
        </authorList>
    </citation>
    <scope>NUCLEOTIDE SEQUENCE [LARGE SCALE GENOMIC DNA]</scope>
    <source>
        <strain evidence="5">ATCC 38817</strain>
    </source>
</reference>
<keyword evidence="3" id="KW-0949">S-adenosyl-L-methionine</keyword>